<name>A0A7S3QVZ3_DUNTE</name>
<dbReference type="GO" id="GO:0005886">
    <property type="term" value="C:plasma membrane"/>
    <property type="evidence" value="ECO:0007669"/>
    <property type="project" value="TreeGrafter"/>
</dbReference>
<protein>
    <recommendedName>
        <fullName evidence="3">PLAT domain-containing protein</fullName>
    </recommendedName>
</protein>
<dbReference type="SMART" id="SM00308">
    <property type="entry name" value="LH2"/>
    <property type="match status" value="1"/>
</dbReference>
<feature type="transmembrane region" description="Helical" evidence="2">
    <location>
        <begin position="701"/>
        <end position="721"/>
    </location>
</feature>
<dbReference type="InterPro" id="IPR036392">
    <property type="entry name" value="PLAT/LH2_dom_sf"/>
</dbReference>
<accession>A0A7S3QVZ3</accession>
<feature type="transmembrane region" description="Helical" evidence="2">
    <location>
        <begin position="456"/>
        <end position="473"/>
    </location>
</feature>
<feature type="transmembrane region" description="Helical" evidence="2">
    <location>
        <begin position="768"/>
        <end position="789"/>
    </location>
</feature>
<gene>
    <name evidence="4" type="ORF">DTER00134_LOCUS10004</name>
</gene>
<evidence type="ECO:0000313" key="4">
    <source>
        <dbReference type="EMBL" id="CAE0494931.1"/>
    </source>
</evidence>
<dbReference type="PANTHER" id="PTHR13018">
    <property type="entry name" value="PROBABLE MEMBRANE PROTEIN DUF221-RELATED"/>
    <property type="match status" value="1"/>
</dbReference>
<feature type="domain" description="PLAT" evidence="3">
    <location>
        <begin position="1088"/>
        <end position="1207"/>
    </location>
</feature>
<sequence length="1436" mass="160703">MQASCCGKTSAEEKAQQHQIQAKVAAQISEAKRHANIYRPPEGISMWASAKEFGCHFGVGMGLYFQMLEWLMILFSCITFLSFPFWIVTNQSVFTDEANKDRESVGLKVFESPSLLGSTFASIPDHQLDPNNTLVYMNTELGNSWYGPMEKDDFLLWISLLDVVGVVLTIFLVTYFTWKAGWFELSVDKNTYDATDYAVLVTGLPPDAGFHEVGHFFSRFGEVIDVTLVLDMGRVLQACAKASRLEHKREQLASIRRMFPAESGRGTQEQLERTEEDLVLLLKDINEDMDRAIAERQHPLSGSAILHHPSNLVKPEKWRSMSRHQHNPVYAADAESGEPQLNSSVGADGEEVALGKEDSQEWDGRAEKEFTKKAVYDTKAAFVTFNRMSEAKNCLRLTPNPGWIGWLYRHTVALDAQCIRGHCIETMRACNPTDYIFENMCFSEVLRIWHKTGIRLLYLVLLIVCALIVSGLSSRTRVDLDRTDLDFSTHDMNTHVGRAASFLPQSAPAGSTVSQLRELYEEAMQEASSSATTPAFSPKLAAKANFTDYCTLALPEVCAEHYRQSLGGAQEVELVMKFGKQLQWGKNFDKVVYERPVLHSMNKLAETEDPRSVQGTDVGLSACLACYCLGLSIEEESEQKPGDWLSVSRQHCDAYIAGDEDSGTEAGISVVIAVLNIVLKLFVQVLAAAEKQWTRSEMEMSFCVVAYTSQLLNSVLVVLLVNARPNARSTETGERVGETDIKGLRYIILDGSFDDFSAAWYEYVGTSFMILLFIQTIFPLVNICIEVILKGVQRMVVRLKRDATQDDYNNAYNHPQFLLQQRIADVMLNVSVALLFCSGMPLCAAVVILVFGVASVMDRWAITHLMTVTRYGSALPRLILGLLPWMVFLHCGFGLWMHSYFMMRNWDREATAVFVQTGKDQLEHSIRPEDAFGEYIDERNVKTRISQPNSFGLLLLAFIMFLWLFFRHVIQRWLDPILRLWVDAKMQENLEEGDDDGNRRFWVLRKILAMPKLQLPGMPDTPEDDDCMTFERAITEKRLKGMPTFRLPFHPRYADAFSGLLHSAIWSRMLGPYRYTRLVPVREEEPLTVYRVEVKTSDILGAGTDANVLLQIFGIKDGKEVSTGLHDLCSMHNDFERGNTDVFMLTVRDVGRMERIEVRSCGKGFFGYWHLEFVRITDCVRGVTLMFPCGQWLHPRRPESLVQVLVPSGDIPDRHKALHVASEEAALSLEQNPKGVCQKGVQGTLLPGAVALEEGCNRLEQPGDVSSPLGAGGVILEEEGTTEEMRTTGTMSIMEGVGGADDAGEVVEDREQASGKGQVSSGSIKENIHIEMSPGPALTAGTVGGPPPVLAQRSSPTGSASKCDTLKRQRQERLVQVKLSWKISDHLILHAKDAPLDENYGDFKQFEYGPALSSYLASMQAPESPRVEASSRLMKA</sequence>
<dbReference type="GO" id="GO:0005227">
    <property type="term" value="F:calcium-activated cation channel activity"/>
    <property type="evidence" value="ECO:0007669"/>
    <property type="project" value="InterPro"/>
</dbReference>
<dbReference type="InterPro" id="IPR035979">
    <property type="entry name" value="RBD_domain_sf"/>
</dbReference>
<reference evidence="4" key="1">
    <citation type="submission" date="2021-01" db="EMBL/GenBank/DDBJ databases">
        <authorList>
            <person name="Corre E."/>
            <person name="Pelletier E."/>
            <person name="Niang G."/>
            <person name="Scheremetjew M."/>
            <person name="Finn R."/>
            <person name="Kale V."/>
            <person name="Holt S."/>
            <person name="Cochrane G."/>
            <person name="Meng A."/>
            <person name="Brown T."/>
            <person name="Cohen L."/>
        </authorList>
    </citation>
    <scope>NUCLEOTIDE SEQUENCE</scope>
    <source>
        <strain evidence="4">CCMP1320</strain>
    </source>
</reference>
<feature type="transmembrane region" description="Helical" evidence="2">
    <location>
        <begin position="154"/>
        <end position="176"/>
    </location>
</feature>
<comment type="caution">
    <text evidence="1">Lacks conserved residue(s) required for the propagation of feature annotation.</text>
</comment>
<dbReference type="GO" id="GO:0003676">
    <property type="term" value="F:nucleic acid binding"/>
    <property type="evidence" value="ECO:0007669"/>
    <property type="project" value="InterPro"/>
</dbReference>
<proteinExistence type="predicted"/>
<dbReference type="EMBL" id="HBIP01017022">
    <property type="protein sequence ID" value="CAE0494931.1"/>
    <property type="molecule type" value="Transcribed_RNA"/>
</dbReference>
<dbReference type="Gene3D" id="2.40.180.10">
    <property type="entry name" value="Catalase core domain"/>
    <property type="match status" value="1"/>
</dbReference>
<dbReference type="PROSITE" id="PS50095">
    <property type="entry name" value="PLAT"/>
    <property type="match status" value="1"/>
</dbReference>
<feature type="transmembrane region" description="Helical" evidence="2">
    <location>
        <begin position="826"/>
        <end position="854"/>
    </location>
</feature>
<dbReference type="PANTHER" id="PTHR13018:SF135">
    <property type="entry name" value="CSC1_OSCA1-LIKE 7TM REGION DOMAIN-CONTAINING PROTEIN"/>
    <property type="match status" value="1"/>
</dbReference>
<organism evidence="4">
    <name type="scientific">Dunaliella tertiolecta</name>
    <name type="common">Green alga</name>
    <dbReference type="NCBI Taxonomy" id="3047"/>
    <lineage>
        <taxon>Eukaryota</taxon>
        <taxon>Viridiplantae</taxon>
        <taxon>Chlorophyta</taxon>
        <taxon>core chlorophytes</taxon>
        <taxon>Chlorophyceae</taxon>
        <taxon>CS clade</taxon>
        <taxon>Chlamydomonadales</taxon>
        <taxon>Dunaliellaceae</taxon>
        <taxon>Dunaliella</taxon>
    </lineage>
</organism>
<evidence type="ECO:0000259" key="3">
    <source>
        <dbReference type="PROSITE" id="PS50095"/>
    </source>
</evidence>
<dbReference type="InterPro" id="IPR045122">
    <property type="entry name" value="Csc1-like"/>
</dbReference>
<dbReference type="SUPFAM" id="SSF49723">
    <property type="entry name" value="Lipase/lipooxygenase domain (PLAT/LH2 domain)"/>
    <property type="match status" value="1"/>
</dbReference>
<feature type="transmembrane region" description="Helical" evidence="2">
    <location>
        <begin position="874"/>
        <end position="896"/>
    </location>
</feature>
<feature type="transmembrane region" description="Helical" evidence="2">
    <location>
        <begin position="70"/>
        <end position="88"/>
    </location>
</feature>
<dbReference type="Pfam" id="PF01477">
    <property type="entry name" value="PLAT"/>
    <property type="match status" value="1"/>
</dbReference>
<keyword evidence="2" id="KW-0812">Transmembrane</keyword>
<evidence type="ECO:0000256" key="1">
    <source>
        <dbReference type="PROSITE-ProRule" id="PRU00152"/>
    </source>
</evidence>
<feature type="transmembrane region" description="Helical" evidence="2">
    <location>
        <begin position="666"/>
        <end position="689"/>
    </location>
</feature>
<keyword evidence="2" id="KW-0472">Membrane</keyword>
<dbReference type="InterPro" id="IPR001024">
    <property type="entry name" value="PLAT/LH2_dom"/>
</dbReference>
<evidence type="ECO:0000256" key="2">
    <source>
        <dbReference type="SAM" id="Phobius"/>
    </source>
</evidence>
<feature type="transmembrane region" description="Helical" evidence="2">
    <location>
        <begin position="951"/>
        <end position="970"/>
    </location>
</feature>
<dbReference type="SUPFAM" id="SSF54928">
    <property type="entry name" value="RNA-binding domain, RBD"/>
    <property type="match status" value="1"/>
</dbReference>
<keyword evidence="2" id="KW-1133">Transmembrane helix</keyword>